<protein>
    <submittedName>
        <fullName evidence="2">Uncharacterized protein</fullName>
    </submittedName>
</protein>
<gene>
    <name evidence="2" type="ORF">K435DRAFT_280652</name>
</gene>
<proteinExistence type="predicted"/>
<accession>A0A4S8MLY7</accession>
<evidence type="ECO:0000313" key="3">
    <source>
        <dbReference type="Proteomes" id="UP000297245"/>
    </source>
</evidence>
<feature type="compositionally biased region" description="Low complexity" evidence="1">
    <location>
        <begin position="74"/>
        <end position="120"/>
    </location>
</feature>
<feature type="region of interest" description="Disordered" evidence="1">
    <location>
        <begin position="1"/>
        <end position="128"/>
    </location>
</feature>
<feature type="compositionally biased region" description="Polar residues" evidence="1">
    <location>
        <begin position="1"/>
        <end position="15"/>
    </location>
</feature>
<evidence type="ECO:0000256" key="1">
    <source>
        <dbReference type="SAM" id="MobiDB-lite"/>
    </source>
</evidence>
<evidence type="ECO:0000313" key="2">
    <source>
        <dbReference type="EMBL" id="THV03549.1"/>
    </source>
</evidence>
<dbReference type="Proteomes" id="UP000297245">
    <property type="component" value="Unassembled WGS sequence"/>
</dbReference>
<feature type="compositionally biased region" description="Low complexity" evidence="1">
    <location>
        <begin position="48"/>
        <end position="61"/>
    </location>
</feature>
<name>A0A4S8MLY7_DENBC</name>
<reference evidence="2 3" key="1">
    <citation type="journal article" date="2019" name="Nat. Ecol. Evol.">
        <title>Megaphylogeny resolves global patterns of mushroom evolution.</title>
        <authorList>
            <person name="Varga T."/>
            <person name="Krizsan K."/>
            <person name="Foldi C."/>
            <person name="Dima B."/>
            <person name="Sanchez-Garcia M."/>
            <person name="Sanchez-Ramirez S."/>
            <person name="Szollosi G.J."/>
            <person name="Szarkandi J.G."/>
            <person name="Papp V."/>
            <person name="Albert L."/>
            <person name="Andreopoulos W."/>
            <person name="Angelini C."/>
            <person name="Antonin V."/>
            <person name="Barry K.W."/>
            <person name="Bougher N.L."/>
            <person name="Buchanan P."/>
            <person name="Buyck B."/>
            <person name="Bense V."/>
            <person name="Catcheside P."/>
            <person name="Chovatia M."/>
            <person name="Cooper J."/>
            <person name="Damon W."/>
            <person name="Desjardin D."/>
            <person name="Finy P."/>
            <person name="Geml J."/>
            <person name="Haridas S."/>
            <person name="Hughes K."/>
            <person name="Justo A."/>
            <person name="Karasinski D."/>
            <person name="Kautmanova I."/>
            <person name="Kiss B."/>
            <person name="Kocsube S."/>
            <person name="Kotiranta H."/>
            <person name="LaButti K.M."/>
            <person name="Lechner B.E."/>
            <person name="Liimatainen K."/>
            <person name="Lipzen A."/>
            <person name="Lukacs Z."/>
            <person name="Mihaltcheva S."/>
            <person name="Morgado L.N."/>
            <person name="Niskanen T."/>
            <person name="Noordeloos M.E."/>
            <person name="Ohm R.A."/>
            <person name="Ortiz-Santana B."/>
            <person name="Ovrebo C."/>
            <person name="Racz N."/>
            <person name="Riley R."/>
            <person name="Savchenko A."/>
            <person name="Shiryaev A."/>
            <person name="Soop K."/>
            <person name="Spirin V."/>
            <person name="Szebenyi C."/>
            <person name="Tomsovsky M."/>
            <person name="Tulloss R.E."/>
            <person name="Uehling J."/>
            <person name="Grigoriev I.V."/>
            <person name="Vagvolgyi C."/>
            <person name="Papp T."/>
            <person name="Martin F.M."/>
            <person name="Miettinen O."/>
            <person name="Hibbett D.S."/>
            <person name="Nagy L.G."/>
        </authorList>
    </citation>
    <scope>NUCLEOTIDE SEQUENCE [LARGE SCALE GENOMIC DNA]</scope>
    <source>
        <strain evidence="2 3">CBS 962.96</strain>
    </source>
</reference>
<dbReference type="EMBL" id="ML179066">
    <property type="protein sequence ID" value="THV03549.1"/>
    <property type="molecule type" value="Genomic_DNA"/>
</dbReference>
<keyword evidence="3" id="KW-1185">Reference proteome</keyword>
<sequence>MNTTMEPLIPSSSTSRIRRKPERTYISPSPNEVHGPTKLISFRTAVLTSTTTSASKTISTTDSRRPSPKRNPASMTMSTPTTSSPSTLSRSNSYTRSSNTTPNSTTTSTHTSTTKSFETSPSTKPPLPLYHPLGPLALSLPPLDPTTAFGAGVRFNTKVTDILEKEYARHNGISTSTMALER</sequence>
<dbReference type="AlphaFoldDB" id="A0A4S8MLY7"/>
<organism evidence="2 3">
    <name type="scientific">Dendrothele bispora (strain CBS 962.96)</name>
    <dbReference type="NCBI Taxonomy" id="1314807"/>
    <lineage>
        <taxon>Eukaryota</taxon>
        <taxon>Fungi</taxon>
        <taxon>Dikarya</taxon>
        <taxon>Basidiomycota</taxon>
        <taxon>Agaricomycotina</taxon>
        <taxon>Agaricomycetes</taxon>
        <taxon>Agaricomycetidae</taxon>
        <taxon>Agaricales</taxon>
        <taxon>Agaricales incertae sedis</taxon>
        <taxon>Dendrothele</taxon>
    </lineage>
</organism>